<gene>
    <name evidence="1" type="ORF">LSTR_LSTR014238</name>
</gene>
<dbReference type="AlphaFoldDB" id="A0A482WPU3"/>
<name>A0A482WPU3_LAOST</name>
<organism evidence="1 2">
    <name type="scientific">Laodelphax striatellus</name>
    <name type="common">Small brown planthopper</name>
    <name type="synonym">Delphax striatella</name>
    <dbReference type="NCBI Taxonomy" id="195883"/>
    <lineage>
        <taxon>Eukaryota</taxon>
        <taxon>Metazoa</taxon>
        <taxon>Ecdysozoa</taxon>
        <taxon>Arthropoda</taxon>
        <taxon>Hexapoda</taxon>
        <taxon>Insecta</taxon>
        <taxon>Pterygota</taxon>
        <taxon>Neoptera</taxon>
        <taxon>Paraneoptera</taxon>
        <taxon>Hemiptera</taxon>
        <taxon>Auchenorrhyncha</taxon>
        <taxon>Fulgoroidea</taxon>
        <taxon>Delphacidae</taxon>
        <taxon>Criomorphinae</taxon>
        <taxon>Laodelphax</taxon>
    </lineage>
</organism>
<dbReference type="OrthoDB" id="418349at2759"/>
<evidence type="ECO:0000313" key="1">
    <source>
        <dbReference type="EMBL" id="RZF35201.1"/>
    </source>
</evidence>
<keyword evidence="2" id="KW-1185">Reference proteome</keyword>
<protein>
    <submittedName>
        <fullName evidence="1">Uncharacterized protein</fullName>
    </submittedName>
</protein>
<accession>A0A482WPU3</accession>
<proteinExistence type="predicted"/>
<comment type="caution">
    <text evidence="1">The sequence shown here is derived from an EMBL/GenBank/DDBJ whole genome shotgun (WGS) entry which is preliminary data.</text>
</comment>
<dbReference type="InParanoid" id="A0A482WPU3"/>
<sequence>MSLIVKNHRSSSSTKSALGHTIVGDYTYSNRRDTHPLRTFLHSFSGNIEHSRSGEYGFSADSQSDV</sequence>
<evidence type="ECO:0000313" key="2">
    <source>
        <dbReference type="Proteomes" id="UP000291343"/>
    </source>
</evidence>
<dbReference type="EMBL" id="QKKF02029328">
    <property type="protein sequence ID" value="RZF35201.1"/>
    <property type="molecule type" value="Genomic_DNA"/>
</dbReference>
<reference evidence="1 2" key="1">
    <citation type="journal article" date="2017" name="Gigascience">
        <title>Genome sequence of the small brown planthopper, Laodelphax striatellus.</title>
        <authorList>
            <person name="Zhu J."/>
            <person name="Jiang F."/>
            <person name="Wang X."/>
            <person name="Yang P."/>
            <person name="Bao Y."/>
            <person name="Zhao W."/>
            <person name="Wang W."/>
            <person name="Lu H."/>
            <person name="Wang Q."/>
            <person name="Cui N."/>
            <person name="Li J."/>
            <person name="Chen X."/>
            <person name="Luo L."/>
            <person name="Yu J."/>
            <person name="Kang L."/>
            <person name="Cui F."/>
        </authorList>
    </citation>
    <scope>NUCLEOTIDE SEQUENCE [LARGE SCALE GENOMIC DNA]</scope>
    <source>
        <strain evidence="1">Lst14</strain>
    </source>
</reference>
<dbReference type="Proteomes" id="UP000291343">
    <property type="component" value="Unassembled WGS sequence"/>
</dbReference>